<organism evidence="2 3">
    <name type="scientific">Extremus antarcticus</name>
    <dbReference type="NCBI Taxonomy" id="702011"/>
    <lineage>
        <taxon>Eukaryota</taxon>
        <taxon>Fungi</taxon>
        <taxon>Dikarya</taxon>
        <taxon>Ascomycota</taxon>
        <taxon>Pezizomycotina</taxon>
        <taxon>Dothideomycetes</taxon>
        <taxon>Dothideomycetidae</taxon>
        <taxon>Mycosphaerellales</taxon>
        <taxon>Extremaceae</taxon>
        <taxon>Extremus</taxon>
    </lineage>
</organism>
<keyword evidence="3" id="KW-1185">Reference proteome</keyword>
<feature type="region of interest" description="Disordered" evidence="1">
    <location>
        <begin position="137"/>
        <end position="172"/>
    </location>
</feature>
<dbReference type="InterPro" id="IPR029063">
    <property type="entry name" value="SAM-dependent_MTases_sf"/>
</dbReference>
<comment type="caution">
    <text evidence="2">The sequence shown here is derived from an EMBL/GenBank/DDBJ whole genome shotgun (WGS) entry which is preliminary data.</text>
</comment>
<dbReference type="Proteomes" id="UP001271007">
    <property type="component" value="Unassembled WGS sequence"/>
</dbReference>
<evidence type="ECO:0000256" key="1">
    <source>
        <dbReference type="SAM" id="MobiDB-lite"/>
    </source>
</evidence>
<dbReference type="SUPFAM" id="SSF53335">
    <property type="entry name" value="S-adenosyl-L-methionine-dependent methyltransferases"/>
    <property type="match status" value="1"/>
</dbReference>
<dbReference type="Gene3D" id="3.40.50.150">
    <property type="entry name" value="Vaccinia Virus protein VP39"/>
    <property type="match status" value="1"/>
</dbReference>
<evidence type="ECO:0000313" key="2">
    <source>
        <dbReference type="EMBL" id="KAK3055465.1"/>
    </source>
</evidence>
<sequence>MANKSIYKTGDRKSDSYVFDGAKQDEVQGLERQSRCPSTMMHNAAFHAPVSHPLRILEVGCGTSLNTRHLGCLYPNARVIGTDPLTIPHIAAQPTNVEFIRGTLRPPRRLDPEPGERSRFRLHLPPHARPRRLRLASLPLPDQVYPQTRGLARGEGDGHSYAPLSPLAASRE</sequence>
<evidence type="ECO:0008006" key="4">
    <source>
        <dbReference type="Google" id="ProtNLM"/>
    </source>
</evidence>
<dbReference type="AlphaFoldDB" id="A0AAJ0DRE8"/>
<gene>
    <name evidence="2" type="ORF">LTR09_003385</name>
</gene>
<protein>
    <recommendedName>
        <fullName evidence="4">Methyltransferase domain-containing protein</fullName>
    </recommendedName>
</protein>
<reference evidence="2" key="1">
    <citation type="submission" date="2023-04" db="EMBL/GenBank/DDBJ databases">
        <title>Black Yeasts Isolated from many extreme environments.</title>
        <authorList>
            <person name="Coleine C."/>
            <person name="Stajich J.E."/>
            <person name="Selbmann L."/>
        </authorList>
    </citation>
    <scope>NUCLEOTIDE SEQUENCE</scope>
    <source>
        <strain evidence="2">CCFEE 5312</strain>
    </source>
</reference>
<accession>A0AAJ0DRE8</accession>
<proteinExistence type="predicted"/>
<dbReference type="EMBL" id="JAWDJX010000008">
    <property type="protein sequence ID" value="KAK3055465.1"/>
    <property type="molecule type" value="Genomic_DNA"/>
</dbReference>
<dbReference type="CDD" id="cd02440">
    <property type="entry name" value="AdoMet_MTases"/>
    <property type="match status" value="1"/>
</dbReference>
<evidence type="ECO:0000313" key="3">
    <source>
        <dbReference type="Proteomes" id="UP001271007"/>
    </source>
</evidence>
<name>A0AAJ0DRE8_9PEZI</name>